<evidence type="ECO:0000313" key="3">
    <source>
        <dbReference type="Proteomes" id="UP001595816"/>
    </source>
</evidence>
<dbReference type="RefSeq" id="WP_253753117.1">
    <property type="nucleotide sequence ID" value="NZ_JAMZDZ010000001.1"/>
</dbReference>
<accession>A0ABV8LPW5</accession>
<keyword evidence="3" id="KW-1185">Reference proteome</keyword>
<protein>
    <submittedName>
        <fullName evidence="2">Uncharacterized protein</fullName>
    </submittedName>
</protein>
<name>A0ABV8LPW5_9ACTN</name>
<evidence type="ECO:0000313" key="2">
    <source>
        <dbReference type="EMBL" id="MFC4132501.1"/>
    </source>
</evidence>
<dbReference type="Proteomes" id="UP001595816">
    <property type="component" value="Unassembled WGS sequence"/>
</dbReference>
<keyword evidence="1" id="KW-0732">Signal</keyword>
<feature type="signal peptide" evidence="1">
    <location>
        <begin position="1"/>
        <end position="22"/>
    </location>
</feature>
<reference evidence="3" key="1">
    <citation type="journal article" date="2019" name="Int. J. Syst. Evol. Microbiol.">
        <title>The Global Catalogue of Microorganisms (GCM) 10K type strain sequencing project: providing services to taxonomists for standard genome sequencing and annotation.</title>
        <authorList>
            <consortium name="The Broad Institute Genomics Platform"/>
            <consortium name="The Broad Institute Genome Sequencing Center for Infectious Disease"/>
            <person name="Wu L."/>
            <person name="Ma J."/>
        </authorList>
    </citation>
    <scope>NUCLEOTIDE SEQUENCE [LARGE SCALE GENOMIC DNA]</scope>
    <source>
        <strain evidence="3">CGMCC 4.7289</strain>
    </source>
</reference>
<evidence type="ECO:0000256" key="1">
    <source>
        <dbReference type="SAM" id="SignalP"/>
    </source>
</evidence>
<organism evidence="2 3">
    <name type="scientific">Hamadaea flava</name>
    <dbReference type="NCBI Taxonomy" id="1742688"/>
    <lineage>
        <taxon>Bacteria</taxon>
        <taxon>Bacillati</taxon>
        <taxon>Actinomycetota</taxon>
        <taxon>Actinomycetes</taxon>
        <taxon>Micromonosporales</taxon>
        <taxon>Micromonosporaceae</taxon>
        <taxon>Hamadaea</taxon>
    </lineage>
</organism>
<dbReference type="PROSITE" id="PS51257">
    <property type="entry name" value="PROKAR_LIPOPROTEIN"/>
    <property type="match status" value="1"/>
</dbReference>
<sequence length="176" mass="17822">MRRLILSVTAAAAISLAAVSLAACGKSDEGSGIATVGNGGATPTASATASAADMMKFTQCMRDNGVPVGDPDPSTGRPEFGKDVAGTPQFQAAVKKCQGLLPGGVLGMLDANQVEQLRVFAQCMRDHGVDMPDPDPNGGFAGAMGKIDRNSPTVKKAVAACQDKLTAVFPSLGARS</sequence>
<feature type="chain" id="PRO_5045573625" evidence="1">
    <location>
        <begin position="23"/>
        <end position="176"/>
    </location>
</feature>
<dbReference type="EMBL" id="JBHSAY010000009">
    <property type="protein sequence ID" value="MFC4132501.1"/>
    <property type="molecule type" value="Genomic_DNA"/>
</dbReference>
<gene>
    <name evidence="2" type="ORF">ACFOZ4_17975</name>
</gene>
<comment type="caution">
    <text evidence="2">The sequence shown here is derived from an EMBL/GenBank/DDBJ whole genome shotgun (WGS) entry which is preliminary data.</text>
</comment>
<proteinExistence type="predicted"/>